<gene>
    <name evidence="2" type="ORF">llap_18366</name>
</gene>
<protein>
    <submittedName>
        <fullName evidence="2">Rna-directed dna polymerase from mobile element jockey-like</fullName>
    </submittedName>
</protein>
<reference evidence="3" key="1">
    <citation type="submission" date="2017-11" db="EMBL/GenBank/DDBJ databases">
        <authorList>
            <person name="Lima N.C."/>
            <person name="Parody-Merino A.M."/>
            <person name="Battley P.F."/>
            <person name="Fidler A.E."/>
            <person name="Prosdocimi F."/>
        </authorList>
    </citation>
    <scope>NUCLEOTIDE SEQUENCE [LARGE SCALE GENOMIC DNA]</scope>
</reference>
<organism evidence="2 3">
    <name type="scientific">Limosa lapponica baueri</name>
    <dbReference type="NCBI Taxonomy" id="1758121"/>
    <lineage>
        <taxon>Eukaryota</taxon>
        <taxon>Metazoa</taxon>
        <taxon>Chordata</taxon>
        <taxon>Craniata</taxon>
        <taxon>Vertebrata</taxon>
        <taxon>Euteleostomi</taxon>
        <taxon>Archelosauria</taxon>
        <taxon>Archosauria</taxon>
        <taxon>Dinosauria</taxon>
        <taxon>Saurischia</taxon>
        <taxon>Theropoda</taxon>
        <taxon>Coelurosauria</taxon>
        <taxon>Aves</taxon>
        <taxon>Neognathae</taxon>
        <taxon>Neoaves</taxon>
        <taxon>Charadriiformes</taxon>
        <taxon>Scolopacidae</taxon>
        <taxon>Limosa</taxon>
    </lineage>
</organism>
<feature type="transmembrane region" description="Helical" evidence="1">
    <location>
        <begin position="26"/>
        <end position="46"/>
    </location>
</feature>
<sequence>MDHLDELAGWSHSKSGVNSSKSKWKAVMSSVLQGLVLGWVLFNIFVGNRDSGMECTLSKFADDTKLCGVVNMLEGRVAIQRDLDRLERWAHVNLMKFNKAKCKVLQVVWGNPKHKYRLGREWIESSPEEKDLGVL</sequence>
<keyword evidence="1" id="KW-0812">Transmembrane</keyword>
<dbReference type="PANTHER" id="PTHR33332">
    <property type="entry name" value="REVERSE TRANSCRIPTASE DOMAIN-CONTAINING PROTEIN"/>
    <property type="match status" value="1"/>
</dbReference>
<keyword evidence="1" id="KW-1133">Transmembrane helix</keyword>
<dbReference type="Proteomes" id="UP000233556">
    <property type="component" value="Unassembled WGS sequence"/>
</dbReference>
<dbReference type="GO" id="GO:0003964">
    <property type="term" value="F:RNA-directed DNA polymerase activity"/>
    <property type="evidence" value="ECO:0007669"/>
    <property type="project" value="UniProtKB-KW"/>
</dbReference>
<dbReference type="AlphaFoldDB" id="A0A2I0TBY9"/>
<name>A0A2I0TBY9_LIMLA</name>
<dbReference type="OrthoDB" id="3230070at2759"/>
<keyword evidence="1" id="KW-0472">Membrane</keyword>
<accession>A0A2I0TBY9</accession>
<reference evidence="3" key="2">
    <citation type="submission" date="2017-12" db="EMBL/GenBank/DDBJ databases">
        <title>Genome sequence of the Bar-tailed Godwit (Limosa lapponica baueri).</title>
        <authorList>
            <person name="Lima N.C.B."/>
            <person name="Parody-Merino A.M."/>
            <person name="Battley P.F."/>
            <person name="Fidler A.E."/>
            <person name="Prosdocimi F."/>
        </authorList>
    </citation>
    <scope>NUCLEOTIDE SEQUENCE [LARGE SCALE GENOMIC DNA]</scope>
</reference>
<dbReference type="EMBL" id="KZ512970">
    <property type="protein sequence ID" value="PKU31330.1"/>
    <property type="molecule type" value="Genomic_DNA"/>
</dbReference>
<evidence type="ECO:0000313" key="2">
    <source>
        <dbReference type="EMBL" id="PKU31330.1"/>
    </source>
</evidence>
<keyword evidence="2" id="KW-0548">Nucleotidyltransferase</keyword>
<proteinExistence type="predicted"/>
<keyword evidence="2" id="KW-0808">Transferase</keyword>
<keyword evidence="2" id="KW-0695">RNA-directed DNA polymerase</keyword>
<evidence type="ECO:0000313" key="3">
    <source>
        <dbReference type="Proteomes" id="UP000233556"/>
    </source>
</evidence>
<evidence type="ECO:0000256" key="1">
    <source>
        <dbReference type="SAM" id="Phobius"/>
    </source>
</evidence>
<keyword evidence="3" id="KW-1185">Reference proteome</keyword>